<dbReference type="GO" id="GO:0000287">
    <property type="term" value="F:magnesium ion binding"/>
    <property type="evidence" value="ECO:0007669"/>
    <property type="project" value="TreeGrafter"/>
</dbReference>
<evidence type="ECO:0000256" key="9">
    <source>
        <dbReference type="ARBA" id="ARBA00023136"/>
    </source>
</evidence>
<evidence type="ECO:0000256" key="8">
    <source>
        <dbReference type="ARBA" id="ARBA00023065"/>
    </source>
</evidence>
<dbReference type="GO" id="GO:0015087">
    <property type="term" value="F:cobalt ion transmembrane transporter activity"/>
    <property type="evidence" value="ECO:0007669"/>
    <property type="project" value="TreeGrafter"/>
</dbReference>
<evidence type="ECO:0000256" key="5">
    <source>
        <dbReference type="ARBA" id="ARBA00022692"/>
    </source>
</evidence>
<dbReference type="OrthoDB" id="9803416at2"/>
<comment type="subcellular location">
    <subcellularLocation>
        <location evidence="1">Cell membrane</location>
        <topology evidence="1">Multi-pass membrane protein</topology>
    </subcellularLocation>
</comment>
<keyword evidence="8" id="KW-0406">Ion transport</keyword>
<dbReference type="EMBL" id="FUYB01000021">
    <property type="protein sequence ID" value="SKA91802.1"/>
    <property type="molecule type" value="Genomic_DNA"/>
</dbReference>
<evidence type="ECO:0000256" key="10">
    <source>
        <dbReference type="ARBA" id="ARBA00034269"/>
    </source>
</evidence>
<evidence type="ECO:0000256" key="3">
    <source>
        <dbReference type="ARBA" id="ARBA00022448"/>
    </source>
</evidence>
<feature type="transmembrane region" description="Helical" evidence="12">
    <location>
        <begin position="298"/>
        <end position="318"/>
    </location>
</feature>
<evidence type="ECO:0000313" key="14">
    <source>
        <dbReference type="Proteomes" id="UP000190460"/>
    </source>
</evidence>
<dbReference type="InterPro" id="IPR045863">
    <property type="entry name" value="CorA_TM1_TM2"/>
</dbReference>
<dbReference type="Proteomes" id="UP000190460">
    <property type="component" value="Unassembled WGS sequence"/>
</dbReference>
<evidence type="ECO:0000256" key="12">
    <source>
        <dbReference type="SAM" id="Phobius"/>
    </source>
</evidence>
<reference evidence="13 14" key="1">
    <citation type="submission" date="2017-02" db="EMBL/GenBank/DDBJ databases">
        <authorList>
            <person name="Peterson S.W."/>
        </authorList>
    </citation>
    <scope>NUCLEOTIDE SEQUENCE [LARGE SCALE GENOMIC DNA]</scope>
    <source>
        <strain evidence="13 14">ATCC 49788</strain>
    </source>
</reference>
<dbReference type="RefSeq" id="WP_078923747.1">
    <property type="nucleotide sequence ID" value="NZ_FUYB01000021.1"/>
</dbReference>
<dbReference type="PANTHER" id="PTHR46494">
    <property type="entry name" value="CORA FAMILY METAL ION TRANSPORTER (EUROFUNG)"/>
    <property type="match status" value="1"/>
</dbReference>
<evidence type="ECO:0000256" key="7">
    <source>
        <dbReference type="ARBA" id="ARBA00022989"/>
    </source>
</evidence>
<comment type="function">
    <text evidence="11">Mediates influx of magnesium ions. Alternates between open and closed states. Activated by low cytoplasmic Mg(2+) levels. Inactive when cytoplasmic Mg(2+) levels are high.</text>
</comment>
<dbReference type="FunFam" id="1.20.58.340:FF:000004">
    <property type="entry name" value="Magnesium transport protein CorA"/>
    <property type="match status" value="1"/>
</dbReference>
<evidence type="ECO:0000256" key="4">
    <source>
        <dbReference type="ARBA" id="ARBA00022475"/>
    </source>
</evidence>
<dbReference type="GO" id="GO:0050897">
    <property type="term" value="F:cobalt ion binding"/>
    <property type="evidence" value="ECO:0007669"/>
    <property type="project" value="TreeGrafter"/>
</dbReference>
<dbReference type="GO" id="GO:0015095">
    <property type="term" value="F:magnesium ion transmembrane transporter activity"/>
    <property type="evidence" value="ECO:0007669"/>
    <property type="project" value="TreeGrafter"/>
</dbReference>
<comment type="catalytic activity">
    <reaction evidence="10">
        <text>Mg(2+)(in) = Mg(2+)(out)</text>
        <dbReference type="Rhea" id="RHEA:29827"/>
        <dbReference type="ChEBI" id="CHEBI:18420"/>
    </reaction>
</comment>
<dbReference type="PANTHER" id="PTHR46494:SF1">
    <property type="entry name" value="CORA FAMILY METAL ION TRANSPORTER (EUROFUNG)"/>
    <property type="match status" value="1"/>
</dbReference>
<evidence type="ECO:0000313" key="13">
    <source>
        <dbReference type="EMBL" id="SKA91802.1"/>
    </source>
</evidence>
<dbReference type="STRING" id="92487.SAMN02745130_03304"/>
<sequence>MYITLFDAQTQQAQLIRPEQIKTSQGMIWLDVLATDTDWQNFVEQEFGLILEEQHAQDAANPNHPPFHDDTERYEMLIFRALNCANTQLSSFEVDSAPIVFFVYGKLLLSIHNTNKTNFDEIRSRWLRGSRVRAPLSPDGVLCLLLSWLTDQYLSLRISFVEQLEDWQTQMLKSTARFQNWASLLKAGSLLRQYRLGLIEPQQTALDEWRDERMEMDARILTRLTDVQEHFNRVDRDAEICQNDLENLVQIYFSASNQRMNDIMRVLTIASVIFLPLNLLSGIYGMNFEHMPGLTTHYGFILVILAMFGIVLFILGIFRWKKWL</sequence>
<dbReference type="AlphaFoldDB" id="A0A1T4XQI1"/>
<dbReference type="InterPro" id="IPR002523">
    <property type="entry name" value="MgTranspt_CorA/ZnTranspt_ZntB"/>
</dbReference>
<dbReference type="GO" id="GO:0005886">
    <property type="term" value="C:plasma membrane"/>
    <property type="evidence" value="ECO:0007669"/>
    <property type="project" value="UniProtKB-SubCell"/>
</dbReference>
<evidence type="ECO:0000256" key="6">
    <source>
        <dbReference type="ARBA" id="ARBA00022842"/>
    </source>
</evidence>
<feature type="transmembrane region" description="Helical" evidence="12">
    <location>
        <begin position="266"/>
        <end position="286"/>
    </location>
</feature>
<evidence type="ECO:0000256" key="1">
    <source>
        <dbReference type="ARBA" id="ARBA00004651"/>
    </source>
</evidence>
<dbReference type="Pfam" id="PF01544">
    <property type="entry name" value="CorA"/>
    <property type="match status" value="1"/>
</dbReference>
<protein>
    <submittedName>
        <fullName evidence="13">Magnesium Mg(2+) and cobalt Co(2+) transport protein (CorA)</fullName>
    </submittedName>
</protein>
<dbReference type="InterPro" id="IPR045861">
    <property type="entry name" value="CorA_cytoplasmic_dom"/>
</dbReference>
<keyword evidence="4" id="KW-1003">Cell membrane</keyword>
<keyword evidence="3" id="KW-0813">Transport</keyword>
<accession>A0A1T4XQI1</accession>
<name>A0A1T4XQI1_9GAMM</name>
<dbReference type="CDD" id="cd12822">
    <property type="entry name" value="TmCorA-like"/>
    <property type="match status" value="1"/>
</dbReference>
<dbReference type="SUPFAM" id="SSF144083">
    <property type="entry name" value="Magnesium transport protein CorA, transmembrane region"/>
    <property type="match status" value="1"/>
</dbReference>
<evidence type="ECO:0000256" key="11">
    <source>
        <dbReference type="ARBA" id="ARBA00045497"/>
    </source>
</evidence>
<gene>
    <name evidence="13" type="ORF">SAMN02745130_03304</name>
</gene>
<keyword evidence="9 12" id="KW-0472">Membrane</keyword>
<dbReference type="Gene3D" id="1.20.58.340">
    <property type="entry name" value="Magnesium transport protein CorA, transmembrane region"/>
    <property type="match status" value="2"/>
</dbReference>
<proteinExistence type="inferred from homology"/>
<keyword evidence="7 12" id="KW-1133">Transmembrane helix</keyword>
<keyword evidence="6" id="KW-0460">Magnesium</keyword>
<dbReference type="SUPFAM" id="SSF143865">
    <property type="entry name" value="CorA soluble domain-like"/>
    <property type="match status" value="1"/>
</dbReference>
<keyword evidence="5 12" id="KW-0812">Transmembrane</keyword>
<keyword evidence="14" id="KW-1185">Reference proteome</keyword>
<comment type="similarity">
    <text evidence="2">Belongs to the CorA metal ion transporter (MIT) (TC 1.A.35) family.</text>
</comment>
<evidence type="ECO:0000256" key="2">
    <source>
        <dbReference type="ARBA" id="ARBA00009765"/>
    </source>
</evidence>
<organism evidence="13 14">
    <name type="scientific">Thiothrix eikelboomii</name>
    <dbReference type="NCBI Taxonomy" id="92487"/>
    <lineage>
        <taxon>Bacteria</taxon>
        <taxon>Pseudomonadati</taxon>
        <taxon>Pseudomonadota</taxon>
        <taxon>Gammaproteobacteria</taxon>
        <taxon>Thiotrichales</taxon>
        <taxon>Thiotrichaceae</taxon>
        <taxon>Thiothrix</taxon>
    </lineage>
</organism>
<dbReference type="Gene3D" id="3.30.460.20">
    <property type="entry name" value="CorA soluble domain-like"/>
    <property type="match status" value="1"/>
</dbReference>